<comment type="similarity">
    <text evidence="1">Belongs to the ABC transporter superfamily.</text>
</comment>
<evidence type="ECO:0000256" key="2">
    <source>
        <dbReference type="ARBA" id="ARBA00022448"/>
    </source>
</evidence>
<reference evidence="6" key="1">
    <citation type="submission" date="2022-05" db="EMBL/GenBank/DDBJ databases">
        <title>Halomonas geminus sp. nov. and Halomonas llamarensis sp. nov. isolated from high-altitude salars of the Atacama Desert.</title>
        <authorList>
            <person name="Hintersatz C."/>
            <person name="Rojas L.A."/>
            <person name="Wei T.-S."/>
            <person name="Kutschke S."/>
            <person name="Lehmann F."/>
            <person name="Jain R."/>
            <person name="Pollmann K."/>
        </authorList>
    </citation>
    <scope>NUCLEOTIDE SEQUENCE</scope>
    <source>
        <strain evidence="6">ATCH28</strain>
    </source>
</reference>
<dbReference type="InterPro" id="IPR013563">
    <property type="entry name" value="Oligopep_ABC_C"/>
</dbReference>
<evidence type="ECO:0000256" key="3">
    <source>
        <dbReference type="ARBA" id="ARBA00022741"/>
    </source>
</evidence>
<keyword evidence="3" id="KW-0547">Nucleotide-binding</keyword>
<dbReference type="Gene3D" id="3.40.50.300">
    <property type="entry name" value="P-loop containing nucleotide triphosphate hydrolases"/>
    <property type="match status" value="1"/>
</dbReference>
<evidence type="ECO:0000313" key="7">
    <source>
        <dbReference type="Proteomes" id="UP001165369"/>
    </source>
</evidence>
<dbReference type="PROSITE" id="PS50893">
    <property type="entry name" value="ABC_TRANSPORTER_2"/>
    <property type="match status" value="1"/>
</dbReference>
<evidence type="ECO:0000259" key="5">
    <source>
        <dbReference type="PROSITE" id="PS50893"/>
    </source>
</evidence>
<comment type="caution">
    <text evidence="6">The sequence shown here is derived from an EMBL/GenBank/DDBJ whole genome shotgun (WGS) entry which is preliminary data.</text>
</comment>
<dbReference type="Pfam" id="PF08352">
    <property type="entry name" value="oligo_HPY"/>
    <property type="match status" value="1"/>
</dbReference>
<dbReference type="PANTHER" id="PTHR43776">
    <property type="entry name" value="TRANSPORT ATP-BINDING PROTEIN"/>
    <property type="match status" value="1"/>
</dbReference>
<dbReference type="Pfam" id="PF00005">
    <property type="entry name" value="ABC_tran"/>
    <property type="match status" value="1"/>
</dbReference>
<name>A0ABT0T3S0_9GAMM</name>
<dbReference type="CDD" id="cd03257">
    <property type="entry name" value="ABC_NikE_OppD_transporters"/>
    <property type="match status" value="1"/>
</dbReference>
<dbReference type="EMBL" id="JAMJPK010000006">
    <property type="protein sequence ID" value="MCL7941523.1"/>
    <property type="molecule type" value="Genomic_DNA"/>
</dbReference>
<dbReference type="InterPro" id="IPR050319">
    <property type="entry name" value="ABC_transp_ATP-bind"/>
</dbReference>
<dbReference type="GO" id="GO:0005524">
    <property type="term" value="F:ATP binding"/>
    <property type="evidence" value="ECO:0007669"/>
    <property type="project" value="UniProtKB-KW"/>
</dbReference>
<dbReference type="NCBIfam" id="TIGR01727">
    <property type="entry name" value="oligo_HPY"/>
    <property type="match status" value="1"/>
</dbReference>
<evidence type="ECO:0000256" key="1">
    <source>
        <dbReference type="ARBA" id="ARBA00005417"/>
    </source>
</evidence>
<dbReference type="PANTHER" id="PTHR43776:SF7">
    <property type="entry name" value="D,D-DIPEPTIDE TRANSPORT ATP-BINDING PROTEIN DDPF-RELATED"/>
    <property type="match status" value="1"/>
</dbReference>
<keyword evidence="2" id="KW-0813">Transport</keyword>
<accession>A0ABT0T3S0</accession>
<dbReference type="RefSeq" id="WP_250062472.1">
    <property type="nucleotide sequence ID" value="NZ_JAMJPK010000006.1"/>
</dbReference>
<dbReference type="SUPFAM" id="SSF52540">
    <property type="entry name" value="P-loop containing nucleoside triphosphate hydrolases"/>
    <property type="match status" value="1"/>
</dbReference>
<dbReference type="PROSITE" id="PS00211">
    <property type="entry name" value="ABC_TRANSPORTER_1"/>
    <property type="match status" value="1"/>
</dbReference>
<sequence>MNTILEFDDVVVHFQARGNLLSTLSGRKSGFNAVDHVSLTVDKGEILGIAGESGSGKTTICKAALGLHSTASGAITQEGKPLSINNGSLQMIFQDPLSSLNPRQTVAKSLETPLKLHKDDNKENIDETIDKLLNDVGLNEKFRNRFPHELSGGQLQRVAIARALATKPKIIFADEAVSKLDVSVRAQILNLLKSLRDKYNLTIIFVTHDLHVAHFLCDRIAIMYFGKLLELGPTKEVYANPCHPYTRELLGTLDRDNHVIASTRDIFNPLSDDVRPCRYLNRCPHVMDECRKLHPDHYPVGPEHTAACYLFDNEDD</sequence>
<dbReference type="InterPro" id="IPR017871">
    <property type="entry name" value="ABC_transporter-like_CS"/>
</dbReference>
<proteinExistence type="inferred from homology"/>
<dbReference type="InterPro" id="IPR003593">
    <property type="entry name" value="AAA+_ATPase"/>
</dbReference>
<protein>
    <submittedName>
        <fullName evidence="6">ABC transporter ATP-binding protein</fullName>
    </submittedName>
</protein>
<evidence type="ECO:0000256" key="4">
    <source>
        <dbReference type="ARBA" id="ARBA00022840"/>
    </source>
</evidence>
<organism evidence="6 7">
    <name type="scientific">Halomonas gemina</name>
    <dbReference type="NCBI Taxonomy" id="2945105"/>
    <lineage>
        <taxon>Bacteria</taxon>
        <taxon>Pseudomonadati</taxon>
        <taxon>Pseudomonadota</taxon>
        <taxon>Gammaproteobacteria</taxon>
        <taxon>Oceanospirillales</taxon>
        <taxon>Halomonadaceae</taxon>
        <taxon>Halomonas</taxon>
    </lineage>
</organism>
<dbReference type="SMART" id="SM00382">
    <property type="entry name" value="AAA"/>
    <property type="match status" value="1"/>
</dbReference>
<dbReference type="Proteomes" id="UP001165369">
    <property type="component" value="Unassembled WGS sequence"/>
</dbReference>
<evidence type="ECO:0000313" key="6">
    <source>
        <dbReference type="EMBL" id="MCL7941523.1"/>
    </source>
</evidence>
<keyword evidence="4 6" id="KW-0067">ATP-binding</keyword>
<dbReference type="InterPro" id="IPR003439">
    <property type="entry name" value="ABC_transporter-like_ATP-bd"/>
</dbReference>
<gene>
    <name evidence="6" type="ORF">M8009_14630</name>
</gene>
<keyword evidence="7" id="KW-1185">Reference proteome</keyword>
<dbReference type="InterPro" id="IPR027417">
    <property type="entry name" value="P-loop_NTPase"/>
</dbReference>
<feature type="domain" description="ABC transporter" evidence="5">
    <location>
        <begin position="5"/>
        <end position="250"/>
    </location>
</feature>